<dbReference type="SUPFAM" id="SSF48452">
    <property type="entry name" value="TPR-like"/>
    <property type="match status" value="1"/>
</dbReference>
<dbReference type="EMBL" id="SPNW01000012">
    <property type="protein sequence ID" value="TIA91396.1"/>
    <property type="molecule type" value="Genomic_DNA"/>
</dbReference>
<evidence type="ECO:0000256" key="4">
    <source>
        <dbReference type="PROSITE-ProRule" id="PRU00339"/>
    </source>
</evidence>
<dbReference type="PANTHER" id="PTHR45831">
    <property type="entry name" value="LD24721P"/>
    <property type="match status" value="1"/>
</dbReference>
<protein>
    <recommendedName>
        <fullName evidence="6">SGTA homodimerisation domain-containing protein</fullName>
    </recommendedName>
</protein>
<evidence type="ECO:0000256" key="3">
    <source>
        <dbReference type="ARBA" id="ARBA00022803"/>
    </source>
</evidence>
<dbReference type="PROSITE" id="PS50005">
    <property type="entry name" value="TPR"/>
    <property type="match status" value="3"/>
</dbReference>
<keyword evidence="3 4" id="KW-0802">TPR repeat</keyword>
<dbReference type="InterPro" id="IPR019734">
    <property type="entry name" value="TPR_rpt"/>
</dbReference>
<evidence type="ECO:0000256" key="5">
    <source>
        <dbReference type="SAM" id="MobiDB-lite"/>
    </source>
</evidence>
<evidence type="ECO:0000313" key="8">
    <source>
        <dbReference type="Proteomes" id="UP000310189"/>
    </source>
</evidence>
<dbReference type="Gene3D" id="1.20.5.420">
    <property type="entry name" value="Immunoglobulin FC, subunit C"/>
    <property type="match status" value="1"/>
</dbReference>
<comment type="similarity">
    <text evidence="1">Belongs to the SGT family.</text>
</comment>
<dbReference type="AlphaFoldDB" id="A0A4T0FWN2"/>
<name>A0A4T0FWN2_9BASI</name>
<dbReference type="InterPro" id="IPR032374">
    <property type="entry name" value="SGTA_dimer"/>
</dbReference>
<dbReference type="GO" id="GO:0060090">
    <property type="term" value="F:molecular adaptor activity"/>
    <property type="evidence" value="ECO:0007669"/>
    <property type="project" value="TreeGrafter"/>
</dbReference>
<feature type="repeat" description="TPR" evidence="4">
    <location>
        <begin position="121"/>
        <end position="154"/>
    </location>
</feature>
<reference evidence="7 8" key="1">
    <citation type="submission" date="2019-03" db="EMBL/GenBank/DDBJ databases">
        <title>Sequencing 23 genomes of Wallemia ichthyophaga.</title>
        <authorList>
            <person name="Gostincar C."/>
        </authorList>
    </citation>
    <scope>NUCLEOTIDE SEQUENCE [LARGE SCALE GENOMIC DNA]</scope>
    <source>
        <strain evidence="7 8">EXF-5753</strain>
    </source>
</reference>
<evidence type="ECO:0000256" key="1">
    <source>
        <dbReference type="ARBA" id="ARBA00008175"/>
    </source>
</evidence>
<feature type="repeat" description="TPR" evidence="4">
    <location>
        <begin position="155"/>
        <end position="188"/>
    </location>
</feature>
<dbReference type="Proteomes" id="UP000310189">
    <property type="component" value="Unassembled WGS sequence"/>
</dbReference>
<dbReference type="PANTHER" id="PTHR45831:SF2">
    <property type="entry name" value="LD24721P"/>
    <property type="match status" value="1"/>
</dbReference>
<feature type="region of interest" description="Disordered" evidence="5">
    <location>
        <begin position="309"/>
        <end position="333"/>
    </location>
</feature>
<organism evidence="7 8">
    <name type="scientific">Wallemia hederae</name>
    <dbReference type="NCBI Taxonomy" id="1540922"/>
    <lineage>
        <taxon>Eukaryota</taxon>
        <taxon>Fungi</taxon>
        <taxon>Dikarya</taxon>
        <taxon>Basidiomycota</taxon>
        <taxon>Wallemiomycotina</taxon>
        <taxon>Wallemiomycetes</taxon>
        <taxon>Wallemiales</taxon>
        <taxon>Wallemiaceae</taxon>
        <taxon>Wallemia</taxon>
    </lineage>
</organism>
<feature type="region of interest" description="Disordered" evidence="5">
    <location>
        <begin position="202"/>
        <end position="222"/>
    </location>
</feature>
<gene>
    <name evidence="7" type="ORF">E3P99_01113</name>
</gene>
<dbReference type="GO" id="GO:0006620">
    <property type="term" value="P:post-translational protein targeting to endoplasmic reticulum membrane"/>
    <property type="evidence" value="ECO:0007669"/>
    <property type="project" value="TreeGrafter"/>
</dbReference>
<accession>A0A4T0FWN2</accession>
<dbReference type="Pfam" id="PF13181">
    <property type="entry name" value="TPR_8"/>
    <property type="match status" value="1"/>
</dbReference>
<dbReference type="PROSITE" id="PS50293">
    <property type="entry name" value="TPR_REGION"/>
    <property type="match status" value="1"/>
</dbReference>
<keyword evidence="2" id="KW-0677">Repeat</keyword>
<keyword evidence="8" id="KW-1185">Reference proteome</keyword>
<feature type="domain" description="SGTA homodimerisation" evidence="6">
    <location>
        <begin position="3"/>
        <end position="56"/>
    </location>
</feature>
<proteinExistence type="inferred from homology"/>
<dbReference type="InterPro" id="IPR011990">
    <property type="entry name" value="TPR-like_helical_dom_sf"/>
</dbReference>
<dbReference type="GO" id="GO:0072380">
    <property type="term" value="C:TRC complex"/>
    <property type="evidence" value="ECO:0007669"/>
    <property type="project" value="TreeGrafter"/>
</dbReference>
<evidence type="ECO:0000256" key="2">
    <source>
        <dbReference type="ARBA" id="ARBA00022737"/>
    </source>
</evidence>
<comment type="caution">
    <text evidence="7">The sequence shown here is derived from an EMBL/GenBank/DDBJ whole genome shotgun (WGS) entry which is preliminary data.</text>
</comment>
<dbReference type="SMART" id="SM00028">
    <property type="entry name" value="TPR"/>
    <property type="match status" value="3"/>
</dbReference>
<dbReference type="FunFam" id="1.25.40.10:FF:000207">
    <property type="entry name" value="Small glutamine-rich tetratricopeptide repeat-containing protein"/>
    <property type="match status" value="1"/>
</dbReference>
<sequence length="333" mass="34170">MENKKLNFSIAKYLKSVQGELSAEKQESLSVAIESLEDVFEVDDSQSGALDSGIDLVAAFKNAVSASASQPAAQPAKEASADDVAKADELKAQGNALMSAQKYKEAIDAYTQAIELHPTNKILYSNRAAAYSQAGDQDASIADAKKALEIDPAFARAYSRLGHAYFNAKQYENAVRAYEDGLKYDADNQTMKSSLITARSKLGGSVQQREAPAGGAGAGAGAGAGGMPDLSALAGMFGGGGAGGGAGGGGMPDLGALLNNPMMRQMAQSMMSNGGMERLMSNPGLRNMAESMRNGGQMPSIEELASNPELRNLAESFGAGGGAGQGNPPPGSA</sequence>
<dbReference type="Pfam" id="PF16546">
    <property type="entry name" value="SGTA_dimer"/>
    <property type="match status" value="1"/>
</dbReference>
<feature type="repeat" description="TPR" evidence="4">
    <location>
        <begin position="87"/>
        <end position="120"/>
    </location>
</feature>
<dbReference type="OrthoDB" id="2335338at2759"/>
<dbReference type="Gene3D" id="1.25.40.10">
    <property type="entry name" value="Tetratricopeptide repeat domain"/>
    <property type="match status" value="1"/>
</dbReference>
<evidence type="ECO:0000313" key="7">
    <source>
        <dbReference type="EMBL" id="TIA91396.1"/>
    </source>
</evidence>
<evidence type="ECO:0000259" key="6">
    <source>
        <dbReference type="Pfam" id="PF16546"/>
    </source>
</evidence>
<dbReference type="InterPro" id="IPR047150">
    <property type="entry name" value="SGT"/>
</dbReference>
<dbReference type="GO" id="GO:0016020">
    <property type="term" value="C:membrane"/>
    <property type="evidence" value="ECO:0007669"/>
    <property type="project" value="TreeGrafter"/>
</dbReference>
<dbReference type="Pfam" id="PF13414">
    <property type="entry name" value="TPR_11"/>
    <property type="match status" value="1"/>
</dbReference>